<dbReference type="EMBL" id="KB008048">
    <property type="protein sequence ID" value="ELR14653.1"/>
    <property type="molecule type" value="Genomic_DNA"/>
</dbReference>
<reference evidence="1 2" key="1">
    <citation type="journal article" date="2013" name="Genome Biol.">
        <title>Genome of Acanthamoeba castellanii highlights extensive lateral gene transfer and early evolution of tyrosine kinase signaling.</title>
        <authorList>
            <person name="Clarke M."/>
            <person name="Lohan A.J."/>
            <person name="Liu B."/>
            <person name="Lagkouvardos I."/>
            <person name="Roy S."/>
            <person name="Zafar N."/>
            <person name="Bertelli C."/>
            <person name="Schilde C."/>
            <person name="Kianianmomeni A."/>
            <person name="Burglin T.R."/>
            <person name="Frech C."/>
            <person name="Turcotte B."/>
            <person name="Kopec K.O."/>
            <person name="Synnott J.M."/>
            <person name="Choo C."/>
            <person name="Paponov I."/>
            <person name="Finkler A."/>
            <person name="Soon Heng Tan C."/>
            <person name="Hutchins A.P."/>
            <person name="Weinmeier T."/>
            <person name="Rattei T."/>
            <person name="Chu J.S."/>
            <person name="Gimenez G."/>
            <person name="Irimia M."/>
            <person name="Rigden D.J."/>
            <person name="Fitzpatrick D.A."/>
            <person name="Lorenzo-Morales J."/>
            <person name="Bateman A."/>
            <person name="Chiu C.H."/>
            <person name="Tang P."/>
            <person name="Hegemann P."/>
            <person name="Fromm H."/>
            <person name="Raoult D."/>
            <person name="Greub G."/>
            <person name="Miranda-Saavedra D."/>
            <person name="Chen N."/>
            <person name="Nash P."/>
            <person name="Ginger M.L."/>
            <person name="Horn M."/>
            <person name="Schaap P."/>
            <person name="Caler L."/>
            <person name="Loftus B."/>
        </authorList>
    </citation>
    <scope>NUCLEOTIDE SEQUENCE [LARGE SCALE GENOMIC DNA]</scope>
    <source>
        <strain evidence="1 2">Neff</strain>
    </source>
</reference>
<proteinExistence type="predicted"/>
<accession>L8GPU0</accession>
<protein>
    <submittedName>
        <fullName evidence="1">Uncharacterized protein</fullName>
    </submittedName>
</protein>
<dbReference type="VEuPathDB" id="AmoebaDB:ACA1_066940"/>
<dbReference type="Proteomes" id="UP000011083">
    <property type="component" value="Unassembled WGS sequence"/>
</dbReference>
<organism evidence="1 2">
    <name type="scientific">Acanthamoeba castellanii (strain ATCC 30010 / Neff)</name>
    <dbReference type="NCBI Taxonomy" id="1257118"/>
    <lineage>
        <taxon>Eukaryota</taxon>
        <taxon>Amoebozoa</taxon>
        <taxon>Discosea</taxon>
        <taxon>Longamoebia</taxon>
        <taxon>Centramoebida</taxon>
        <taxon>Acanthamoebidae</taxon>
        <taxon>Acanthamoeba</taxon>
    </lineage>
</organism>
<dbReference type="KEGG" id="acan:ACA1_066940"/>
<dbReference type="RefSeq" id="XP_004336666.1">
    <property type="nucleotide sequence ID" value="XM_004336618.1"/>
</dbReference>
<dbReference type="GeneID" id="14915221"/>
<gene>
    <name evidence="1" type="ORF">ACA1_066940</name>
</gene>
<dbReference type="AlphaFoldDB" id="L8GPU0"/>
<evidence type="ECO:0000313" key="2">
    <source>
        <dbReference type="Proteomes" id="UP000011083"/>
    </source>
</evidence>
<keyword evidence="2" id="KW-1185">Reference proteome</keyword>
<name>L8GPU0_ACACF</name>
<evidence type="ECO:0000313" key="1">
    <source>
        <dbReference type="EMBL" id="ELR14653.1"/>
    </source>
</evidence>
<sequence>MHKGFKAYTNDPDGTINNFYHWLFAHQIDFAFNPDKEHKQMKEEMQRKIAHNKYEASSPLTTLALSTEYKMHVEEEEEEKEGGEAVAKAASLLMALAFTINNGPKVLICWRFNKCINCLIVFKPSGQILYMRCTVYWCLRTITYFDEAYSFIKRQYPPCPILLF</sequence>